<reference evidence="4" key="1">
    <citation type="submission" date="2020-03" db="EMBL/GenBank/DDBJ databases">
        <title>The deep terrestrial virosphere.</title>
        <authorList>
            <person name="Holmfeldt K."/>
            <person name="Nilsson E."/>
            <person name="Simone D."/>
            <person name="Lopez-Fernandez M."/>
            <person name="Wu X."/>
            <person name="de Brujin I."/>
            <person name="Lundin D."/>
            <person name="Andersson A."/>
            <person name="Bertilsson S."/>
            <person name="Dopson M."/>
        </authorList>
    </citation>
    <scope>NUCLEOTIDE SEQUENCE</scope>
    <source>
        <strain evidence="4">TM448A00583</strain>
    </source>
</reference>
<accession>A0A6H1ZGD7</accession>
<dbReference type="GO" id="GO:0006231">
    <property type="term" value="P:dTMP biosynthetic process"/>
    <property type="evidence" value="ECO:0007669"/>
    <property type="project" value="TreeGrafter"/>
</dbReference>
<evidence type="ECO:0000256" key="2">
    <source>
        <dbReference type="ARBA" id="ARBA00022679"/>
    </source>
</evidence>
<evidence type="ECO:0000313" key="4">
    <source>
        <dbReference type="EMBL" id="QJA46986.1"/>
    </source>
</evidence>
<dbReference type="Gene3D" id="3.30.572.10">
    <property type="entry name" value="Thymidylate synthase/dCMP hydroxymethylase domain"/>
    <property type="match status" value="1"/>
</dbReference>
<dbReference type="InterPro" id="IPR045097">
    <property type="entry name" value="Thymidate_synth/dCMP_Mease"/>
</dbReference>
<dbReference type="GO" id="GO:0032259">
    <property type="term" value="P:methylation"/>
    <property type="evidence" value="ECO:0007669"/>
    <property type="project" value="UniProtKB-KW"/>
</dbReference>
<dbReference type="InterPro" id="IPR023451">
    <property type="entry name" value="Thymidate_synth/dCMP_Mease_dom"/>
</dbReference>
<name>A0A6H1ZGD7_9ZZZZ</name>
<keyword evidence="1" id="KW-0489">Methyltransferase</keyword>
<dbReference type="AlphaFoldDB" id="A0A6H1ZGD7"/>
<dbReference type="GO" id="GO:0004799">
    <property type="term" value="F:thymidylate synthase activity"/>
    <property type="evidence" value="ECO:0007669"/>
    <property type="project" value="TreeGrafter"/>
</dbReference>
<gene>
    <name evidence="4" type="ORF">TM448A00583_0025</name>
</gene>
<evidence type="ECO:0000259" key="3">
    <source>
        <dbReference type="Pfam" id="PF00303"/>
    </source>
</evidence>
<proteinExistence type="predicted"/>
<dbReference type="PANTHER" id="PTHR11548:SF9">
    <property type="entry name" value="THYMIDYLATE SYNTHASE"/>
    <property type="match status" value="1"/>
</dbReference>
<dbReference type="GO" id="GO:0005829">
    <property type="term" value="C:cytosol"/>
    <property type="evidence" value="ECO:0007669"/>
    <property type="project" value="TreeGrafter"/>
</dbReference>
<dbReference type="EMBL" id="MT144027">
    <property type="protein sequence ID" value="QJA46986.1"/>
    <property type="molecule type" value="Genomic_DNA"/>
</dbReference>
<sequence>MQIISDNFNDLFKKSAFHLKLDGQLVNPRGLPCRETICPQLILTDPSKCLITLKERKLNYAYAIIEKLMYASFKSDPEVICYYNPNMKRFINKETDQFDGAYGLRIKQGDQLFWCYEKLKEDPDTRQAVITIHDHQDCRETLDPACTLSLQFLIRDNKLHMICGMRSNDLLFGTCLDIQAFCFLQEVMACWLEVEIGSYIHQPASLHYYLDVEEKVLTTAESSELNEESLPEWDVSKEDHLKCMNAFWDCEKALRESKEVNWELLSGSKALTTYLQRIKSFIQKRHERKVKESL</sequence>
<keyword evidence="2" id="KW-0808">Transferase</keyword>
<dbReference type="SUPFAM" id="SSF55831">
    <property type="entry name" value="Thymidylate synthase/dCMP hydroxymethylase"/>
    <property type="match status" value="1"/>
</dbReference>
<dbReference type="PANTHER" id="PTHR11548">
    <property type="entry name" value="THYMIDYLATE SYNTHASE 1"/>
    <property type="match status" value="1"/>
</dbReference>
<feature type="domain" description="Thymidylate synthase/dCMP hydroxymethylase" evidence="3">
    <location>
        <begin position="93"/>
        <end position="222"/>
    </location>
</feature>
<organism evidence="4">
    <name type="scientific">viral metagenome</name>
    <dbReference type="NCBI Taxonomy" id="1070528"/>
    <lineage>
        <taxon>unclassified sequences</taxon>
        <taxon>metagenomes</taxon>
        <taxon>organismal metagenomes</taxon>
    </lineage>
</organism>
<evidence type="ECO:0000256" key="1">
    <source>
        <dbReference type="ARBA" id="ARBA00022603"/>
    </source>
</evidence>
<dbReference type="InterPro" id="IPR036926">
    <property type="entry name" value="Thymidate_synth/dCMP_Mease_sf"/>
</dbReference>
<protein>
    <submittedName>
        <fullName evidence="4">Putative thymidylate synthase</fullName>
    </submittedName>
</protein>
<dbReference type="Pfam" id="PF00303">
    <property type="entry name" value="Thymidylat_synt"/>
    <property type="match status" value="1"/>
</dbReference>